<reference evidence="2 3" key="1">
    <citation type="submission" date="2020-07" db="EMBL/GenBank/DDBJ databases">
        <title>Sequencing the genomes of 1000 actinobacteria strains.</title>
        <authorList>
            <person name="Klenk H.-P."/>
        </authorList>
    </citation>
    <scope>NUCLEOTIDE SEQUENCE [LARGE SCALE GENOMIC DNA]</scope>
    <source>
        <strain evidence="2 3">DSM 24552</strain>
    </source>
</reference>
<feature type="region of interest" description="Disordered" evidence="1">
    <location>
        <begin position="59"/>
        <end position="93"/>
    </location>
</feature>
<sequence length="93" mass="9232">MTDAHPTPDQDTADVPTTCETCGTMLETGMVGVCDADIGDTPDLPATTVHEVFCPNPECPAHKPEARGAAAAEPGDADAHDAPGSMGGANGGA</sequence>
<gene>
    <name evidence="2" type="ORF">BJ989_000309</name>
</gene>
<name>A0A7Y9RU38_9ACTN</name>
<evidence type="ECO:0000256" key="1">
    <source>
        <dbReference type="SAM" id="MobiDB-lite"/>
    </source>
</evidence>
<keyword evidence="3" id="KW-1185">Reference proteome</keyword>
<comment type="caution">
    <text evidence="2">The sequence shown here is derived from an EMBL/GenBank/DDBJ whole genome shotgun (WGS) entry which is preliminary data.</text>
</comment>
<protein>
    <submittedName>
        <fullName evidence="2">Uncharacterized protein</fullName>
    </submittedName>
</protein>
<accession>A0A7Y9RU38</accession>
<evidence type="ECO:0000313" key="2">
    <source>
        <dbReference type="EMBL" id="NYG54005.1"/>
    </source>
</evidence>
<evidence type="ECO:0000313" key="3">
    <source>
        <dbReference type="Proteomes" id="UP000544110"/>
    </source>
</evidence>
<organism evidence="2 3">
    <name type="scientific">Nocardioides perillae</name>
    <dbReference type="NCBI Taxonomy" id="1119534"/>
    <lineage>
        <taxon>Bacteria</taxon>
        <taxon>Bacillati</taxon>
        <taxon>Actinomycetota</taxon>
        <taxon>Actinomycetes</taxon>
        <taxon>Propionibacteriales</taxon>
        <taxon>Nocardioidaceae</taxon>
        <taxon>Nocardioides</taxon>
    </lineage>
</organism>
<dbReference type="Proteomes" id="UP000544110">
    <property type="component" value="Unassembled WGS sequence"/>
</dbReference>
<dbReference type="AlphaFoldDB" id="A0A7Y9RU38"/>
<proteinExistence type="predicted"/>
<dbReference type="EMBL" id="JACCAC010000001">
    <property type="protein sequence ID" value="NYG54005.1"/>
    <property type="molecule type" value="Genomic_DNA"/>
</dbReference>
<dbReference type="RefSeq" id="WP_179516716.1">
    <property type="nucleotide sequence ID" value="NZ_JACCAC010000001.1"/>
</dbReference>